<evidence type="ECO:0000313" key="2">
    <source>
        <dbReference type="EMBL" id="CAF4284770.1"/>
    </source>
</evidence>
<feature type="region of interest" description="Disordered" evidence="1">
    <location>
        <begin position="1"/>
        <end position="22"/>
    </location>
</feature>
<dbReference type="AlphaFoldDB" id="A0A820H387"/>
<accession>A0A820H387</accession>
<evidence type="ECO:0000313" key="3">
    <source>
        <dbReference type="Proteomes" id="UP000663823"/>
    </source>
</evidence>
<feature type="non-terminal residue" evidence="2">
    <location>
        <position position="1"/>
    </location>
</feature>
<name>A0A820H387_9BILA</name>
<protein>
    <submittedName>
        <fullName evidence="2">Uncharacterized protein</fullName>
    </submittedName>
</protein>
<dbReference type="Proteomes" id="UP000663823">
    <property type="component" value="Unassembled WGS sequence"/>
</dbReference>
<sequence>TKPKIPEAIRRNYETMEQEKTQ</sequence>
<reference evidence="2" key="1">
    <citation type="submission" date="2021-02" db="EMBL/GenBank/DDBJ databases">
        <authorList>
            <person name="Nowell W R."/>
        </authorList>
    </citation>
    <scope>NUCLEOTIDE SEQUENCE</scope>
</reference>
<proteinExistence type="predicted"/>
<comment type="caution">
    <text evidence="2">The sequence shown here is derived from an EMBL/GenBank/DDBJ whole genome shotgun (WGS) entry which is preliminary data.</text>
</comment>
<organism evidence="2 3">
    <name type="scientific">Rotaria sordida</name>
    <dbReference type="NCBI Taxonomy" id="392033"/>
    <lineage>
        <taxon>Eukaryota</taxon>
        <taxon>Metazoa</taxon>
        <taxon>Spiralia</taxon>
        <taxon>Gnathifera</taxon>
        <taxon>Rotifera</taxon>
        <taxon>Eurotatoria</taxon>
        <taxon>Bdelloidea</taxon>
        <taxon>Philodinida</taxon>
        <taxon>Philodinidae</taxon>
        <taxon>Rotaria</taxon>
    </lineage>
</organism>
<evidence type="ECO:0000256" key="1">
    <source>
        <dbReference type="SAM" id="MobiDB-lite"/>
    </source>
</evidence>
<dbReference type="EMBL" id="CAJOAX010042138">
    <property type="protein sequence ID" value="CAF4284770.1"/>
    <property type="molecule type" value="Genomic_DNA"/>
</dbReference>
<gene>
    <name evidence="2" type="ORF">OTI717_LOCUS41536</name>
</gene>